<feature type="transmembrane region" description="Helical" evidence="7">
    <location>
        <begin position="149"/>
        <end position="171"/>
    </location>
</feature>
<dbReference type="Pfam" id="PF07730">
    <property type="entry name" value="HisKA_3"/>
    <property type="match status" value="1"/>
</dbReference>
<dbReference type="InterPro" id="IPR036890">
    <property type="entry name" value="HATPase_C_sf"/>
</dbReference>
<keyword evidence="3" id="KW-0808">Transferase</keyword>
<name>A0A2A5J122_BACPU</name>
<dbReference type="GO" id="GO:0046983">
    <property type="term" value="F:protein dimerization activity"/>
    <property type="evidence" value="ECO:0007669"/>
    <property type="project" value="InterPro"/>
</dbReference>
<dbReference type="PANTHER" id="PTHR24421">
    <property type="entry name" value="NITRATE/NITRITE SENSOR PROTEIN NARX-RELATED"/>
    <property type="match status" value="1"/>
</dbReference>
<dbReference type="Proteomes" id="UP000228754">
    <property type="component" value="Unassembled WGS sequence"/>
</dbReference>
<keyword evidence="4 9" id="KW-0418">Kinase</keyword>
<evidence type="ECO:0000256" key="5">
    <source>
        <dbReference type="ARBA" id="ARBA00023012"/>
    </source>
</evidence>
<dbReference type="EMBL" id="NKHG01000013">
    <property type="protein sequence ID" value="PCK23066.1"/>
    <property type="molecule type" value="Genomic_DNA"/>
</dbReference>
<evidence type="ECO:0000256" key="3">
    <source>
        <dbReference type="ARBA" id="ARBA00022679"/>
    </source>
</evidence>
<keyword evidence="6" id="KW-0175">Coiled coil</keyword>
<comment type="catalytic activity">
    <reaction evidence="1">
        <text>ATP + protein L-histidine = ADP + protein N-phospho-L-histidine.</text>
        <dbReference type="EC" id="2.7.13.3"/>
    </reaction>
</comment>
<feature type="transmembrane region" description="Helical" evidence="7">
    <location>
        <begin position="21"/>
        <end position="42"/>
    </location>
</feature>
<keyword evidence="7" id="KW-0812">Transmembrane</keyword>
<organism evidence="9 10">
    <name type="scientific">Bacillus pumilus</name>
    <name type="common">Bacillus mesentericus</name>
    <dbReference type="NCBI Taxonomy" id="1408"/>
    <lineage>
        <taxon>Bacteria</taxon>
        <taxon>Bacillati</taxon>
        <taxon>Bacillota</taxon>
        <taxon>Bacilli</taxon>
        <taxon>Bacillales</taxon>
        <taxon>Bacillaceae</taxon>
        <taxon>Bacillus</taxon>
    </lineage>
</organism>
<dbReference type="SMART" id="SM00387">
    <property type="entry name" value="HATPase_c"/>
    <property type="match status" value="1"/>
</dbReference>
<evidence type="ECO:0000313" key="9">
    <source>
        <dbReference type="EMBL" id="PCK23066.1"/>
    </source>
</evidence>
<dbReference type="Gene3D" id="3.30.565.10">
    <property type="entry name" value="Histidine kinase-like ATPase, C-terminal domain"/>
    <property type="match status" value="1"/>
</dbReference>
<dbReference type="InterPro" id="IPR050482">
    <property type="entry name" value="Sensor_HK_TwoCompSys"/>
</dbReference>
<evidence type="ECO:0000256" key="7">
    <source>
        <dbReference type="SAM" id="Phobius"/>
    </source>
</evidence>
<feature type="domain" description="Histidine kinase/HSP90-like ATPase" evidence="8">
    <location>
        <begin position="306"/>
        <end position="402"/>
    </location>
</feature>
<dbReference type="Gene3D" id="1.20.5.1930">
    <property type="match status" value="1"/>
</dbReference>
<feature type="transmembrane region" description="Helical" evidence="7">
    <location>
        <begin position="100"/>
        <end position="118"/>
    </location>
</feature>
<reference evidence="9 10" key="1">
    <citation type="submission" date="2017-06" db="EMBL/GenBank/DDBJ databases">
        <title>Draft Genome Sequence of Bacillus sp Strain 36R Isolated from saline sediment at Atanasia, Sonora, Mexico.</title>
        <authorList>
            <person name="Sanchez Diaz R."/>
            <person name="Quiroz Macias M.E."/>
            <person name="Ibarra Gamez J.C."/>
            <person name="Enciso Ibarra J."/>
            <person name="Gomez Gil B."/>
            <person name="Galaviz Silva L."/>
        </authorList>
    </citation>
    <scope>NUCLEOTIDE SEQUENCE [LARGE SCALE GENOMIC DNA]</scope>
    <source>
        <strain evidence="9 10">36R_ATNSAL</strain>
    </source>
</reference>
<dbReference type="CDD" id="cd16917">
    <property type="entry name" value="HATPase_UhpB-NarQ-NarX-like"/>
    <property type="match status" value="1"/>
</dbReference>
<evidence type="ECO:0000313" key="10">
    <source>
        <dbReference type="Proteomes" id="UP000228754"/>
    </source>
</evidence>
<dbReference type="SUPFAM" id="SSF55874">
    <property type="entry name" value="ATPase domain of HSP90 chaperone/DNA topoisomerase II/histidine kinase"/>
    <property type="match status" value="1"/>
</dbReference>
<evidence type="ECO:0000256" key="1">
    <source>
        <dbReference type="ARBA" id="ARBA00000085"/>
    </source>
</evidence>
<dbReference type="EC" id="2.7.13.3" evidence="2"/>
<evidence type="ECO:0000259" key="8">
    <source>
        <dbReference type="SMART" id="SM00387"/>
    </source>
</evidence>
<sequence length="407" mass="46665">MVIRNPFKEKYYSHARQALNMLALRVPGLAFILMIYVASIVLQFLNGSWSILLLHVFTVLTAIFALLHWHSYRWVKKRVILYFVLQGLITFTLVNVMTGFLVLIIIGLYAFLIGQIIGMADRRKTFLILYLLFLLFINVVYQIHKGEYLHFLVIAVPIMIVIITYAATLFAQVDEKIKAQLTLERLELAHQQVEQLTLQNERQRMARDLHDTLAQGLVSLNMQLDAIHVHLTKGNTERAKEIIQQSIKRVRGTLADARSAIDDLRSKSEEIGFLKERITSLMDHFQESTGMGGFLDYRLQQVLDVRTAENCYYIIGECITNAAKHAEAESISVSIWDDDKRMLHLTVKDNGKGFDVEKSKKKRGHYGLLGIEERVRAMKGQFNIKSTKSKGTQIEIIVPIQGEMQDE</sequence>
<dbReference type="AlphaFoldDB" id="A0A2A5J122"/>
<feature type="transmembrane region" description="Helical" evidence="7">
    <location>
        <begin position="125"/>
        <end position="143"/>
    </location>
</feature>
<feature type="transmembrane region" description="Helical" evidence="7">
    <location>
        <begin position="79"/>
        <end position="94"/>
    </location>
</feature>
<proteinExistence type="predicted"/>
<dbReference type="InterPro" id="IPR011712">
    <property type="entry name" value="Sig_transdc_His_kin_sub3_dim/P"/>
</dbReference>
<comment type="caution">
    <text evidence="9">The sequence shown here is derived from an EMBL/GenBank/DDBJ whole genome shotgun (WGS) entry which is preliminary data.</text>
</comment>
<keyword evidence="7" id="KW-1133">Transmembrane helix</keyword>
<evidence type="ECO:0000256" key="4">
    <source>
        <dbReference type="ARBA" id="ARBA00022777"/>
    </source>
</evidence>
<keyword evidence="7" id="KW-0472">Membrane</keyword>
<evidence type="ECO:0000256" key="2">
    <source>
        <dbReference type="ARBA" id="ARBA00012438"/>
    </source>
</evidence>
<accession>A0A2A5J122</accession>
<feature type="coiled-coil region" evidence="6">
    <location>
        <begin position="176"/>
        <end position="206"/>
    </location>
</feature>
<keyword evidence="5" id="KW-0902">Two-component regulatory system</keyword>
<dbReference type="GO" id="GO:0016020">
    <property type="term" value="C:membrane"/>
    <property type="evidence" value="ECO:0007669"/>
    <property type="project" value="InterPro"/>
</dbReference>
<evidence type="ECO:0000256" key="6">
    <source>
        <dbReference type="SAM" id="Coils"/>
    </source>
</evidence>
<protein>
    <recommendedName>
        <fullName evidence="2">histidine kinase</fullName>
        <ecNumber evidence="2">2.7.13.3</ecNumber>
    </recommendedName>
</protein>
<gene>
    <name evidence="9" type="ORF">CEY02_01975</name>
</gene>
<dbReference type="OrthoDB" id="9781904at2"/>
<dbReference type="GO" id="GO:0000155">
    <property type="term" value="F:phosphorelay sensor kinase activity"/>
    <property type="evidence" value="ECO:0007669"/>
    <property type="project" value="InterPro"/>
</dbReference>
<dbReference type="InterPro" id="IPR003594">
    <property type="entry name" value="HATPase_dom"/>
</dbReference>
<dbReference type="Pfam" id="PF02518">
    <property type="entry name" value="HATPase_c"/>
    <property type="match status" value="1"/>
</dbReference>
<dbReference type="PANTHER" id="PTHR24421:SF55">
    <property type="entry name" value="SENSOR HISTIDINE KINASE YDFH"/>
    <property type="match status" value="1"/>
</dbReference>
<feature type="transmembrane region" description="Helical" evidence="7">
    <location>
        <begin position="48"/>
        <end position="67"/>
    </location>
</feature>